<proteinExistence type="predicted"/>
<evidence type="ECO:0000313" key="3">
    <source>
        <dbReference type="Proteomes" id="UP000186817"/>
    </source>
</evidence>
<feature type="region of interest" description="Disordered" evidence="1">
    <location>
        <begin position="64"/>
        <end position="89"/>
    </location>
</feature>
<sequence length="89" mass="9925">MICRSAIPPRKRLRLSTYQDLAQPSRELQVIGRPFLDALPAPADKEILLCASPGIANAKYRHHTEPKRMSTAQVSLDHPAKPTKRAVEV</sequence>
<accession>A0A1Q9CLD2</accession>
<evidence type="ECO:0000256" key="1">
    <source>
        <dbReference type="SAM" id="MobiDB-lite"/>
    </source>
</evidence>
<gene>
    <name evidence="2" type="ORF">AK812_SmicGene35479</name>
</gene>
<organism evidence="2 3">
    <name type="scientific">Symbiodinium microadriaticum</name>
    <name type="common">Dinoflagellate</name>
    <name type="synonym">Zooxanthella microadriatica</name>
    <dbReference type="NCBI Taxonomy" id="2951"/>
    <lineage>
        <taxon>Eukaryota</taxon>
        <taxon>Sar</taxon>
        <taxon>Alveolata</taxon>
        <taxon>Dinophyceae</taxon>
        <taxon>Suessiales</taxon>
        <taxon>Symbiodiniaceae</taxon>
        <taxon>Symbiodinium</taxon>
    </lineage>
</organism>
<name>A0A1Q9CLD2_SYMMI</name>
<keyword evidence="3" id="KW-1185">Reference proteome</keyword>
<dbReference type="Proteomes" id="UP000186817">
    <property type="component" value="Unassembled WGS sequence"/>
</dbReference>
<dbReference type="AlphaFoldDB" id="A0A1Q9CLD2"/>
<dbReference type="EMBL" id="LSRX01001096">
    <property type="protein sequence ID" value="OLP83726.1"/>
    <property type="molecule type" value="Genomic_DNA"/>
</dbReference>
<reference evidence="2 3" key="1">
    <citation type="submission" date="2016-02" db="EMBL/GenBank/DDBJ databases">
        <title>Genome analysis of coral dinoflagellate symbionts highlights evolutionary adaptations to a symbiotic lifestyle.</title>
        <authorList>
            <person name="Aranda M."/>
            <person name="Li Y."/>
            <person name="Liew Y.J."/>
            <person name="Baumgarten S."/>
            <person name="Simakov O."/>
            <person name="Wilson M."/>
            <person name="Piel J."/>
            <person name="Ashoor H."/>
            <person name="Bougouffa S."/>
            <person name="Bajic V.B."/>
            <person name="Ryu T."/>
            <person name="Ravasi T."/>
            <person name="Bayer T."/>
            <person name="Micklem G."/>
            <person name="Kim H."/>
            <person name="Bhak J."/>
            <person name="Lajeunesse T.C."/>
            <person name="Voolstra C.R."/>
        </authorList>
    </citation>
    <scope>NUCLEOTIDE SEQUENCE [LARGE SCALE GENOMIC DNA]</scope>
    <source>
        <strain evidence="2 3">CCMP2467</strain>
    </source>
</reference>
<evidence type="ECO:0000313" key="2">
    <source>
        <dbReference type="EMBL" id="OLP83726.1"/>
    </source>
</evidence>
<comment type="caution">
    <text evidence="2">The sequence shown here is derived from an EMBL/GenBank/DDBJ whole genome shotgun (WGS) entry which is preliminary data.</text>
</comment>
<protein>
    <submittedName>
        <fullName evidence="2">Uncharacterized protein</fullName>
    </submittedName>
</protein>